<dbReference type="Gene3D" id="2.30.42.10">
    <property type="match status" value="1"/>
</dbReference>
<dbReference type="EMBL" id="PHHF01000076">
    <property type="protein sequence ID" value="PTD17000.1"/>
    <property type="molecule type" value="Genomic_DNA"/>
</dbReference>
<dbReference type="InterPro" id="IPR041489">
    <property type="entry name" value="PDZ_6"/>
</dbReference>
<dbReference type="Pfam" id="PF17820">
    <property type="entry name" value="PDZ_6"/>
    <property type="match status" value="1"/>
</dbReference>
<feature type="domain" description="PDZ" evidence="2">
    <location>
        <begin position="80"/>
        <end position="128"/>
    </location>
</feature>
<evidence type="ECO:0000313" key="4">
    <source>
        <dbReference type="Proteomes" id="UP000241206"/>
    </source>
</evidence>
<evidence type="ECO:0000256" key="1">
    <source>
        <dbReference type="SAM" id="Phobius"/>
    </source>
</evidence>
<evidence type="ECO:0000259" key="2">
    <source>
        <dbReference type="Pfam" id="PF17820"/>
    </source>
</evidence>
<proteinExistence type="predicted"/>
<accession>A0A2T4HMI2</accession>
<protein>
    <recommendedName>
        <fullName evidence="2">PDZ domain-containing protein</fullName>
    </recommendedName>
</protein>
<organism evidence="3 4">
    <name type="scientific">Edaphosphingomonas fennica</name>
    <dbReference type="NCBI Taxonomy" id="114404"/>
    <lineage>
        <taxon>Bacteria</taxon>
        <taxon>Pseudomonadati</taxon>
        <taxon>Pseudomonadota</taxon>
        <taxon>Alphaproteobacteria</taxon>
        <taxon>Sphingomonadales</taxon>
        <taxon>Rhizorhabdaceae</taxon>
        <taxon>Edaphosphingomonas</taxon>
    </lineage>
</organism>
<reference evidence="3 4" key="1">
    <citation type="submission" date="2017-11" db="EMBL/GenBank/DDBJ databases">
        <title>Sphingomonas oleivorans sp. nov., isolated from oil-contaminated soil.</title>
        <authorList>
            <person name="Wang L."/>
            <person name="Chen L."/>
        </authorList>
    </citation>
    <scope>NUCLEOTIDE SEQUENCE [LARGE SCALE GENOMIC DNA]</scope>
    <source>
        <strain evidence="3 4">K101</strain>
    </source>
</reference>
<keyword evidence="4" id="KW-1185">Reference proteome</keyword>
<dbReference type="Proteomes" id="UP000241206">
    <property type="component" value="Unassembled WGS sequence"/>
</dbReference>
<dbReference type="AlphaFoldDB" id="A0A2T4HMI2"/>
<evidence type="ECO:0000313" key="3">
    <source>
        <dbReference type="EMBL" id="PTD17000.1"/>
    </source>
</evidence>
<comment type="caution">
    <text evidence="3">The sequence shown here is derived from an EMBL/GenBank/DDBJ whole genome shotgun (WGS) entry which is preliminary data.</text>
</comment>
<name>A0A2T4HMI2_9SPHN</name>
<dbReference type="InterPro" id="IPR036034">
    <property type="entry name" value="PDZ_sf"/>
</dbReference>
<keyword evidence="1" id="KW-0812">Transmembrane</keyword>
<feature type="transmembrane region" description="Helical" evidence="1">
    <location>
        <begin position="22"/>
        <end position="43"/>
    </location>
</feature>
<gene>
    <name evidence="3" type="ORF">CV103_18375</name>
</gene>
<dbReference type="SUPFAM" id="SSF50156">
    <property type="entry name" value="PDZ domain-like"/>
    <property type="match status" value="1"/>
</dbReference>
<keyword evidence="1" id="KW-0472">Membrane</keyword>
<keyword evidence="1" id="KW-1133">Transmembrane helix</keyword>
<sequence length="156" mass="16092">MGAASVAGMLGSSLSGPIRDRLIIVAAAAMLALAAAALIGHWMTAPAAGACQDDAQPYAAAAPLPGLTLEPIAALHALAVTSLRSGGQAQRMGVRVGDLVESIDGRHVETLSALTRMAGAQFPGIVSLRMRRGMQFYDIRLVRLGHGCGDTQDPRH</sequence>